<accession>A0A1I4E7U7</accession>
<evidence type="ECO:0008006" key="4">
    <source>
        <dbReference type="Google" id="ProtNLM"/>
    </source>
</evidence>
<dbReference type="EMBL" id="FOSL01000023">
    <property type="protein sequence ID" value="SFL01842.1"/>
    <property type="molecule type" value="Genomic_DNA"/>
</dbReference>
<protein>
    <recommendedName>
        <fullName evidence="4">DUF5681 domain-containing protein</fullName>
    </recommendedName>
</protein>
<keyword evidence="3" id="KW-1185">Reference proteome</keyword>
<proteinExistence type="predicted"/>
<dbReference type="OrthoDB" id="9951997at2"/>
<dbReference type="AlphaFoldDB" id="A0A1I4E7U7"/>
<sequence length="121" mass="13020">MTDNPIRNERGHFLPGNIANPTGRPKTPNLVKDLLKEATPRAMQVMVELLENDNPKLRFQAAQEVLNRSLGKPVQAVDLKATVDQGSAHLAALQSLAAAVTPHMLAEVLTIDAEPLASPSL</sequence>
<dbReference type="RefSeq" id="WP_149763062.1">
    <property type="nucleotide sequence ID" value="NZ_BSPE01000066.1"/>
</dbReference>
<evidence type="ECO:0000313" key="2">
    <source>
        <dbReference type="EMBL" id="SFL01842.1"/>
    </source>
</evidence>
<dbReference type="Proteomes" id="UP000323300">
    <property type="component" value="Unassembled WGS sequence"/>
</dbReference>
<gene>
    <name evidence="2" type="ORF">SAMN04488498_12384</name>
</gene>
<organism evidence="2 3">
    <name type="scientific">Neomesorhizobium albiziae</name>
    <dbReference type="NCBI Taxonomy" id="335020"/>
    <lineage>
        <taxon>Bacteria</taxon>
        <taxon>Pseudomonadati</taxon>
        <taxon>Pseudomonadota</taxon>
        <taxon>Alphaproteobacteria</taxon>
        <taxon>Hyphomicrobiales</taxon>
        <taxon>Phyllobacteriaceae</taxon>
        <taxon>Neomesorhizobium</taxon>
    </lineage>
</organism>
<feature type="compositionally biased region" description="Basic and acidic residues" evidence="1">
    <location>
        <begin position="1"/>
        <end position="12"/>
    </location>
</feature>
<evidence type="ECO:0000313" key="3">
    <source>
        <dbReference type="Proteomes" id="UP000323300"/>
    </source>
</evidence>
<evidence type="ECO:0000256" key="1">
    <source>
        <dbReference type="SAM" id="MobiDB-lite"/>
    </source>
</evidence>
<feature type="region of interest" description="Disordered" evidence="1">
    <location>
        <begin position="1"/>
        <end position="27"/>
    </location>
</feature>
<reference evidence="2 3" key="1">
    <citation type="submission" date="2016-10" db="EMBL/GenBank/DDBJ databases">
        <authorList>
            <person name="Varghese N."/>
            <person name="Submissions S."/>
        </authorList>
    </citation>
    <scope>NUCLEOTIDE SEQUENCE [LARGE SCALE GENOMIC DNA]</scope>
    <source>
        <strain evidence="2 3">DSM 21822</strain>
    </source>
</reference>
<name>A0A1I4E7U7_9HYPH</name>